<organism evidence="1 2">
    <name type="scientific">Actinokineospora soli</name>
    <dbReference type="NCBI Taxonomy" id="1048753"/>
    <lineage>
        <taxon>Bacteria</taxon>
        <taxon>Bacillati</taxon>
        <taxon>Actinomycetota</taxon>
        <taxon>Actinomycetes</taxon>
        <taxon>Pseudonocardiales</taxon>
        <taxon>Pseudonocardiaceae</taxon>
        <taxon>Actinokineospora</taxon>
    </lineage>
</organism>
<keyword evidence="1" id="KW-0503">Monooxygenase</keyword>
<comment type="caution">
    <text evidence="1">The sequence shown here is derived from an EMBL/GenBank/DDBJ whole genome shotgun (WGS) entry which is preliminary data.</text>
</comment>
<keyword evidence="1" id="KW-0560">Oxidoreductase</keyword>
<dbReference type="EMBL" id="JBHTEY010000004">
    <property type="protein sequence ID" value="MFC7613687.1"/>
    <property type="molecule type" value="Genomic_DNA"/>
</dbReference>
<accession>A0ABW2TIU5</accession>
<sequence length="120" mass="12742">MLLIARFTAEPPLAEAKRALELLLAQPGCRRGLLARSTETATWVLTVEFDSIAAYRRALSPFDVRTHVIPFLARADTTVPAAYETVLDADPSGVREHASLLAADAATVNIGEAGGPASAR</sequence>
<protein>
    <submittedName>
        <fullName evidence="1">Antibiotic biosynthesis monooxygenase</fullName>
    </submittedName>
</protein>
<proteinExistence type="predicted"/>
<reference evidence="2" key="1">
    <citation type="journal article" date="2019" name="Int. J. Syst. Evol. Microbiol.">
        <title>The Global Catalogue of Microorganisms (GCM) 10K type strain sequencing project: providing services to taxonomists for standard genome sequencing and annotation.</title>
        <authorList>
            <consortium name="The Broad Institute Genomics Platform"/>
            <consortium name="The Broad Institute Genome Sequencing Center for Infectious Disease"/>
            <person name="Wu L."/>
            <person name="Ma J."/>
        </authorList>
    </citation>
    <scope>NUCLEOTIDE SEQUENCE [LARGE SCALE GENOMIC DNA]</scope>
    <source>
        <strain evidence="2">JCM 17695</strain>
    </source>
</reference>
<dbReference type="GO" id="GO:0004497">
    <property type="term" value="F:monooxygenase activity"/>
    <property type="evidence" value="ECO:0007669"/>
    <property type="project" value="UniProtKB-KW"/>
</dbReference>
<gene>
    <name evidence="1" type="ORF">ACFQV2_08895</name>
</gene>
<evidence type="ECO:0000313" key="1">
    <source>
        <dbReference type="EMBL" id="MFC7613687.1"/>
    </source>
</evidence>
<evidence type="ECO:0000313" key="2">
    <source>
        <dbReference type="Proteomes" id="UP001596512"/>
    </source>
</evidence>
<dbReference type="Proteomes" id="UP001596512">
    <property type="component" value="Unassembled WGS sequence"/>
</dbReference>
<dbReference type="InterPro" id="IPR011008">
    <property type="entry name" value="Dimeric_a/b-barrel"/>
</dbReference>
<keyword evidence="2" id="KW-1185">Reference proteome</keyword>
<dbReference type="SUPFAM" id="SSF54909">
    <property type="entry name" value="Dimeric alpha+beta barrel"/>
    <property type="match status" value="1"/>
</dbReference>
<name>A0ABW2TIU5_9PSEU</name>